<gene>
    <name evidence="1" type="ORF">CPBF424_38650</name>
</gene>
<protein>
    <submittedName>
        <fullName evidence="1">Uncharacterized protein</fullName>
    </submittedName>
</protein>
<evidence type="ECO:0000313" key="2">
    <source>
        <dbReference type="Proteomes" id="UP000254168"/>
    </source>
</evidence>
<dbReference type="Proteomes" id="UP000254168">
    <property type="component" value="Unassembled WGS sequence"/>
</dbReference>
<evidence type="ECO:0000313" key="1">
    <source>
        <dbReference type="EMBL" id="SUZ30014.1"/>
    </source>
</evidence>
<name>A0AA46HCB1_9XANT</name>
<reference evidence="1 2" key="1">
    <citation type="submission" date="2018-06" db="EMBL/GenBank/DDBJ databases">
        <authorList>
            <person name="Pothier F. J."/>
        </authorList>
    </citation>
    <scope>NUCLEOTIDE SEQUENCE [LARGE SCALE GENOMIC DNA]</scope>
    <source>
        <strain evidence="1 2">CPBF 424</strain>
    </source>
</reference>
<sequence>MTAHAKSVFVHSYTRFRNGRLENVCQHFRSLPNH</sequence>
<accession>A0AA46HCB1</accession>
<comment type="caution">
    <text evidence="1">The sequence shown here is derived from an EMBL/GenBank/DDBJ whole genome shotgun (WGS) entry which is preliminary data.</text>
</comment>
<keyword evidence="2" id="KW-1185">Reference proteome</keyword>
<proteinExistence type="predicted"/>
<organism evidence="1 2">
    <name type="scientific">Xanthomonas euroxanthea</name>
    <dbReference type="NCBI Taxonomy" id="2259622"/>
    <lineage>
        <taxon>Bacteria</taxon>
        <taxon>Pseudomonadati</taxon>
        <taxon>Pseudomonadota</taxon>
        <taxon>Gammaproteobacteria</taxon>
        <taxon>Lysobacterales</taxon>
        <taxon>Lysobacteraceae</taxon>
        <taxon>Xanthomonas</taxon>
    </lineage>
</organism>
<dbReference type="EMBL" id="UIHB01000007">
    <property type="protein sequence ID" value="SUZ30014.1"/>
    <property type="molecule type" value="Genomic_DNA"/>
</dbReference>
<dbReference type="AlphaFoldDB" id="A0AA46HCB1"/>